<comment type="caution">
    <text evidence="2">The sequence shown here is derived from an EMBL/GenBank/DDBJ whole genome shotgun (WGS) entry which is preliminary data.</text>
</comment>
<dbReference type="Gene3D" id="3.90.25.10">
    <property type="entry name" value="UDP-galactose 4-epimerase, domain 1"/>
    <property type="match status" value="1"/>
</dbReference>
<dbReference type="InterPro" id="IPR051604">
    <property type="entry name" value="Ergot_Alk_Oxidoreductase"/>
</dbReference>
<dbReference type="OrthoDB" id="2149806at2"/>
<feature type="domain" description="NAD(P)-binding" evidence="1">
    <location>
        <begin position="7"/>
        <end position="113"/>
    </location>
</feature>
<reference evidence="2 3" key="1">
    <citation type="submission" date="2019-12" db="EMBL/GenBank/DDBJ databases">
        <title>The draft genomic sequence of strain Chitinophaga oryziterrae JCM 16595.</title>
        <authorList>
            <person name="Zhang X."/>
        </authorList>
    </citation>
    <scope>NUCLEOTIDE SEQUENCE [LARGE SCALE GENOMIC DNA]</scope>
    <source>
        <strain evidence="2 3">JCM 16595</strain>
    </source>
</reference>
<organism evidence="2 3">
    <name type="scientific">Chitinophaga oryziterrae</name>
    <dbReference type="NCBI Taxonomy" id="1031224"/>
    <lineage>
        <taxon>Bacteria</taxon>
        <taxon>Pseudomonadati</taxon>
        <taxon>Bacteroidota</taxon>
        <taxon>Chitinophagia</taxon>
        <taxon>Chitinophagales</taxon>
        <taxon>Chitinophagaceae</taxon>
        <taxon>Chitinophaga</taxon>
    </lineage>
</organism>
<proteinExistence type="predicted"/>
<dbReference type="SUPFAM" id="SSF51735">
    <property type="entry name" value="NAD(P)-binding Rossmann-fold domains"/>
    <property type="match status" value="1"/>
</dbReference>
<sequence length="313" mass="34162">MKIIITGSLGNVSKPLAKELVEKGHSVTVISSKADKQKAIEALGATPAIGSIEDVNFLINTFAGADAVYCMIPLSFSEPDLKAYLSRIARNYLQALKQTKVKRVVVLSGWAADLISGENVEDIFEELTDVSITIMRPAAFYSNFYSSMDLIRGKGVMGAFLTLRYSGLIALLRGRRGLLMGNYGGEDKIVFVSPIDIAAAVAEELLTTTEKTKVRYVGSEEMTCNEAAGIIGAAIGKPYLKWVLLSDKQMLQGLKMAKVPLKLAETLVEMQAVSHSGVPLQNFHKNNPVMGKVKLKEFAKEFADAYRKKYLSL</sequence>
<dbReference type="RefSeq" id="WP_157300768.1">
    <property type="nucleotide sequence ID" value="NZ_BAAAZB010000005.1"/>
</dbReference>
<accession>A0A6N8JCH1</accession>
<dbReference type="InterPro" id="IPR036291">
    <property type="entry name" value="NAD(P)-bd_dom_sf"/>
</dbReference>
<dbReference type="Proteomes" id="UP000468388">
    <property type="component" value="Unassembled WGS sequence"/>
</dbReference>
<dbReference type="AlphaFoldDB" id="A0A6N8JCH1"/>
<dbReference type="PANTHER" id="PTHR43162:SF1">
    <property type="entry name" value="PRESTALK A DIFFERENTIATION PROTEIN A"/>
    <property type="match status" value="1"/>
</dbReference>
<dbReference type="EMBL" id="WRXO01000004">
    <property type="protein sequence ID" value="MVT42138.1"/>
    <property type="molecule type" value="Genomic_DNA"/>
</dbReference>
<evidence type="ECO:0000259" key="1">
    <source>
        <dbReference type="Pfam" id="PF13460"/>
    </source>
</evidence>
<evidence type="ECO:0000313" key="3">
    <source>
        <dbReference type="Proteomes" id="UP000468388"/>
    </source>
</evidence>
<keyword evidence="3" id="KW-1185">Reference proteome</keyword>
<dbReference type="Gene3D" id="3.40.50.720">
    <property type="entry name" value="NAD(P)-binding Rossmann-like Domain"/>
    <property type="match status" value="1"/>
</dbReference>
<name>A0A6N8JCH1_9BACT</name>
<dbReference type="PANTHER" id="PTHR43162">
    <property type="match status" value="1"/>
</dbReference>
<protein>
    <submittedName>
        <fullName evidence="2">NAD(P)H-binding protein</fullName>
    </submittedName>
</protein>
<gene>
    <name evidence="2" type="ORF">GO495_16215</name>
</gene>
<dbReference type="Pfam" id="PF13460">
    <property type="entry name" value="NAD_binding_10"/>
    <property type="match status" value="1"/>
</dbReference>
<dbReference type="InterPro" id="IPR016040">
    <property type="entry name" value="NAD(P)-bd_dom"/>
</dbReference>
<evidence type="ECO:0000313" key="2">
    <source>
        <dbReference type="EMBL" id="MVT42138.1"/>
    </source>
</evidence>